<dbReference type="Proteomes" id="UP000292402">
    <property type="component" value="Unassembled WGS sequence"/>
</dbReference>
<proteinExistence type="predicted"/>
<reference evidence="2" key="1">
    <citation type="journal article" date="2019" name="bioRxiv">
        <title>Genomics, evolutionary history and diagnostics of the Alternaria alternata species group including apple and Asian pear pathotypes.</title>
        <authorList>
            <person name="Armitage A.D."/>
            <person name="Cockerton H.M."/>
            <person name="Sreenivasaprasad S."/>
            <person name="Woodhall J.W."/>
            <person name="Lane C.R."/>
            <person name="Harrison R.J."/>
            <person name="Clarkson J.P."/>
        </authorList>
    </citation>
    <scope>NUCLEOTIDE SEQUENCE [LARGE SCALE GENOMIC DNA]</scope>
    <source>
        <strain evidence="2">FERA 1082</strain>
    </source>
</reference>
<comment type="caution">
    <text evidence="1">The sequence shown here is derived from an EMBL/GenBank/DDBJ whole genome shotgun (WGS) entry which is preliminary data.</text>
</comment>
<evidence type="ECO:0000313" key="2">
    <source>
        <dbReference type="Proteomes" id="UP000292402"/>
    </source>
</evidence>
<dbReference type="AlphaFoldDB" id="A0A4Q4MQ62"/>
<dbReference type="EMBL" id="PDXA01000006">
    <property type="protein sequence ID" value="RYN57417.1"/>
    <property type="molecule type" value="Genomic_DNA"/>
</dbReference>
<protein>
    <submittedName>
        <fullName evidence="1">Uncharacterized protein</fullName>
    </submittedName>
</protein>
<gene>
    <name evidence="1" type="ORF">AA0114_g2573</name>
</gene>
<organism evidence="1 2">
    <name type="scientific">Alternaria tenuissima</name>
    <dbReference type="NCBI Taxonomy" id="119927"/>
    <lineage>
        <taxon>Eukaryota</taxon>
        <taxon>Fungi</taxon>
        <taxon>Dikarya</taxon>
        <taxon>Ascomycota</taxon>
        <taxon>Pezizomycotina</taxon>
        <taxon>Dothideomycetes</taxon>
        <taxon>Pleosporomycetidae</taxon>
        <taxon>Pleosporales</taxon>
        <taxon>Pleosporineae</taxon>
        <taxon>Pleosporaceae</taxon>
        <taxon>Alternaria</taxon>
        <taxon>Alternaria sect. Alternaria</taxon>
        <taxon>Alternaria alternata complex</taxon>
    </lineage>
</organism>
<accession>A0A4Q4MQ62</accession>
<evidence type="ECO:0000313" key="1">
    <source>
        <dbReference type="EMBL" id="RYN57417.1"/>
    </source>
</evidence>
<name>A0A4Q4MQ62_9PLEO</name>
<sequence>MRLLDTHISSHPKAVVNIVNAVKHAAQSIWRFLNNPYIANFLTGIATGAIGMYFSGTALGCSTNDESEAVRTTINEGTTASSRVSACSTEIYGNPGYPGTLSTVVVPPERRGTGICNTPVTDPSPGRFALSRHKRALYSNVPGFEEWVKTKDFSI</sequence>